<name>A0A7C9DVQ2_OPUST</name>
<evidence type="ECO:0000313" key="1">
    <source>
        <dbReference type="EMBL" id="MBA4652502.1"/>
    </source>
</evidence>
<protein>
    <submittedName>
        <fullName evidence="1">Uncharacterized protein</fullName>
    </submittedName>
</protein>
<dbReference type="AlphaFoldDB" id="A0A7C9DVQ2"/>
<accession>A0A7C9DVQ2</accession>
<organism evidence="1">
    <name type="scientific">Opuntia streptacantha</name>
    <name type="common">Prickly pear cactus</name>
    <name type="synonym">Opuntia cardona</name>
    <dbReference type="NCBI Taxonomy" id="393608"/>
    <lineage>
        <taxon>Eukaryota</taxon>
        <taxon>Viridiplantae</taxon>
        <taxon>Streptophyta</taxon>
        <taxon>Embryophyta</taxon>
        <taxon>Tracheophyta</taxon>
        <taxon>Spermatophyta</taxon>
        <taxon>Magnoliopsida</taxon>
        <taxon>eudicotyledons</taxon>
        <taxon>Gunneridae</taxon>
        <taxon>Pentapetalae</taxon>
        <taxon>Caryophyllales</taxon>
        <taxon>Cactineae</taxon>
        <taxon>Cactaceae</taxon>
        <taxon>Opuntioideae</taxon>
        <taxon>Opuntia</taxon>
    </lineage>
</organism>
<sequence>MRQEGSLEVFRFVHLALVVELKAFAWLPLVVMPSNAISQTSPLASVPSPPRLVIALDAIFEETPKIIKNFKKYFYFIFLGGGGFELESSCGSVNKKNICSCSLYFLCFLFLFFPPN</sequence>
<reference evidence="1" key="1">
    <citation type="journal article" date="2013" name="J. Plant Res.">
        <title>Effect of fungi and light on seed germination of three Opuntia species from semiarid lands of central Mexico.</title>
        <authorList>
            <person name="Delgado-Sanchez P."/>
            <person name="Jimenez-Bremont J.F."/>
            <person name="Guerrero-Gonzalez Mde L."/>
            <person name="Flores J."/>
        </authorList>
    </citation>
    <scope>NUCLEOTIDE SEQUENCE</scope>
    <source>
        <tissue evidence="1">Cladode</tissue>
    </source>
</reference>
<dbReference type="EMBL" id="GISG01174851">
    <property type="protein sequence ID" value="MBA4652502.1"/>
    <property type="molecule type" value="Transcribed_RNA"/>
</dbReference>
<proteinExistence type="predicted"/>
<reference evidence="1" key="2">
    <citation type="submission" date="2020-07" db="EMBL/GenBank/DDBJ databases">
        <authorList>
            <person name="Vera ALvarez R."/>
            <person name="Arias-Moreno D.M."/>
            <person name="Jimenez-Jacinto V."/>
            <person name="Jimenez-Bremont J.F."/>
            <person name="Swaminathan K."/>
            <person name="Moose S.P."/>
            <person name="Guerrero-Gonzalez M.L."/>
            <person name="Marino-Ramirez L."/>
            <person name="Landsman D."/>
            <person name="Rodriguez-Kessler M."/>
            <person name="Delgado-Sanchez P."/>
        </authorList>
    </citation>
    <scope>NUCLEOTIDE SEQUENCE</scope>
    <source>
        <tissue evidence="1">Cladode</tissue>
    </source>
</reference>